<dbReference type="RefSeq" id="WP_345737894.1">
    <property type="nucleotide sequence ID" value="NZ_BAABIA010000008.1"/>
</dbReference>
<evidence type="ECO:0000313" key="1">
    <source>
        <dbReference type="EMBL" id="GAA5145486.1"/>
    </source>
</evidence>
<organism evidence="1 2">
    <name type="scientific">Prosthecobacter algae</name>
    <dbReference type="NCBI Taxonomy" id="1144682"/>
    <lineage>
        <taxon>Bacteria</taxon>
        <taxon>Pseudomonadati</taxon>
        <taxon>Verrucomicrobiota</taxon>
        <taxon>Verrucomicrobiia</taxon>
        <taxon>Verrucomicrobiales</taxon>
        <taxon>Verrucomicrobiaceae</taxon>
        <taxon>Prosthecobacter</taxon>
    </lineage>
</organism>
<gene>
    <name evidence="1" type="ORF">GCM10023213_37140</name>
</gene>
<sequence>MSIAHIREQIAELSYEERLELSEWLQITTAAEDEDEAEAAELALAEQRSEELKTGKASLLSEEEFWAGVQQAKLQRRVS</sequence>
<protein>
    <recommendedName>
        <fullName evidence="3">Addiction module component</fullName>
    </recommendedName>
</protein>
<comment type="caution">
    <text evidence="1">The sequence shown here is derived from an EMBL/GenBank/DDBJ whole genome shotgun (WGS) entry which is preliminary data.</text>
</comment>
<reference evidence="2" key="1">
    <citation type="journal article" date="2019" name="Int. J. Syst. Evol. Microbiol.">
        <title>The Global Catalogue of Microorganisms (GCM) 10K type strain sequencing project: providing services to taxonomists for standard genome sequencing and annotation.</title>
        <authorList>
            <consortium name="The Broad Institute Genomics Platform"/>
            <consortium name="The Broad Institute Genome Sequencing Center for Infectious Disease"/>
            <person name="Wu L."/>
            <person name="Ma J."/>
        </authorList>
    </citation>
    <scope>NUCLEOTIDE SEQUENCE [LARGE SCALE GENOMIC DNA]</scope>
    <source>
        <strain evidence="2">JCM 18053</strain>
    </source>
</reference>
<accession>A0ABP9PES5</accession>
<evidence type="ECO:0000313" key="2">
    <source>
        <dbReference type="Proteomes" id="UP001499852"/>
    </source>
</evidence>
<proteinExistence type="predicted"/>
<dbReference type="EMBL" id="BAABIA010000008">
    <property type="protein sequence ID" value="GAA5145486.1"/>
    <property type="molecule type" value="Genomic_DNA"/>
</dbReference>
<dbReference type="Proteomes" id="UP001499852">
    <property type="component" value="Unassembled WGS sequence"/>
</dbReference>
<keyword evidence="2" id="KW-1185">Reference proteome</keyword>
<evidence type="ECO:0008006" key="3">
    <source>
        <dbReference type="Google" id="ProtNLM"/>
    </source>
</evidence>
<name>A0ABP9PES5_9BACT</name>